<dbReference type="SUPFAM" id="SSF53720">
    <property type="entry name" value="ALDH-like"/>
    <property type="match status" value="1"/>
</dbReference>
<feature type="domain" description="Aldehyde dehydrogenase" evidence="8">
    <location>
        <begin position="15"/>
        <end position="430"/>
    </location>
</feature>
<dbReference type="PIRSF" id="PIRSF036492">
    <property type="entry name" value="ALDH"/>
    <property type="match status" value="1"/>
</dbReference>
<feature type="active site" evidence="5 6">
    <location>
        <position position="212"/>
    </location>
</feature>
<evidence type="ECO:0000259" key="8">
    <source>
        <dbReference type="Pfam" id="PF00171"/>
    </source>
</evidence>
<dbReference type="CDD" id="cd07136">
    <property type="entry name" value="ALDH_YwdH-P39616"/>
    <property type="match status" value="1"/>
</dbReference>
<dbReference type="FunFam" id="3.40.309.10:FF:000003">
    <property type="entry name" value="Aldehyde dehydrogenase"/>
    <property type="match status" value="1"/>
</dbReference>
<dbReference type="PANTHER" id="PTHR43570">
    <property type="entry name" value="ALDEHYDE DEHYDROGENASE"/>
    <property type="match status" value="1"/>
</dbReference>
<organism evidence="9 10">
    <name type="scientific">Clostridium thermobutyricum DSM 4928</name>
    <dbReference type="NCBI Taxonomy" id="1121339"/>
    <lineage>
        <taxon>Bacteria</taxon>
        <taxon>Bacillati</taxon>
        <taxon>Bacillota</taxon>
        <taxon>Clostridia</taxon>
        <taxon>Eubacteriales</taxon>
        <taxon>Clostridiaceae</taxon>
        <taxon>Clostridium</taxon>
    </lineage>
</organism>
<evidence type="ECO:0000256" key="3">
    <source>
        <dbReference type="ARBA" id="ARBA00023027"/>
    </source>
</evidence>
<evidence type="ECO:0000256" key="1">
    <source>
        <dbReference type="ARBA" id="ARBA00009986"/>
    </source>
</evidence>
<dbReference type="GO" id="GO:0004029">
    <property type="term" value="F:aldehyde dehydrogenase (NAD+) activity"/>
    <property type="evidence" value="ECO:0007669"/>
    <property type="project" value="TreeGrafter"/>
</dbReference>
<dbReference type="Proteomes" id="UP000191448">
    <property type="component" value="Unassembled WGS sequence"/>
</dbReference>
<dbReference type="GO" id="GO:0006081">
    <property type="term" value="P:aldehyde metabolic process"/>
    <property type="evidence" value="ECO:0007669"/>
    <property type="project" value="InterPro"/>
</dbReference>
<dbReference type="GO" id="GO:0005737">
    <property type="term" value="C:cytoplasm"/>
    <property type="evidence" value="ECO:0007669"/>
    <property type="project" value="TreeGrafter"/>
</dbReference>
<dbReference type="InterPro" id="IPR016160">
    <property type="entry name" value="Ald_DH_CS_CYS"/>
</dbReference>
<protein>
    <recommendedName>
        <fullName evidence="4">Aldehyde dehydrogenase</fullName>
    </recommendedName>
</protein>
<dbReference type="Gene3D" id="3.40.605.10">
    <property type="entry name" value="Aldehyde Dehydrogenase, Chain A, domain 1"/>
    <property type="match status" value="1"/>
</dbReference>
<dbReference type="AlphaFoldDB" id="A0A1V4T0T5"/>
<dbReference type="OrthoDB" id="9762913at2"/>
<evidence type="ECO:0000256" key="4">
    <source>
        <dbReference type="PIRNR" id="PIRNR036492"/>
    </source>
</evidence>
<dbReference type="Gene3D" id="3.40.309.10">
    <property type="entry name" value="Aldehyde Dehydrogenase, Chain A, domain 2"/>
    <property type="match status" value="1"/>
</dbReference>
<accession>A0A1V4T0T5</accession>
<comment type="caution">
    <text evidence="9">The sequence shown here is derived from an EMBL/GenBank/DDBJ whole genome shotgun (WGS) entry which is preliminary data.</text>
</comment>
<dbReference type="InterPro" id="IPR012394">
    <property type="entry name" value="Aldehyde_DH_NAD(P)"/>
</dbReference>
<sequence length="458" mass="51625">MGNLKKVFLDQKEFFKTGKTKNIDFRIDALKKLKKAIKENEEDFLIALNKDLGKSKFEGYATEIGIVYDEINIHLKNLRYWVRKKKVKSSIIYFPSKNYIYKEPYGVALIIGPFNYPFQLVIAPLIGAISAGNCAVIKPSESSLNTALLLEKVINKIFQGNYIKVVAPTEGKEAVTELINTPYDYIFFTGSVGVGKIVMEAAAKNLTPLTLELGGKSPCIVDKDSKIELAAKRIVWGKLLNAGQTCVAPDYLMVHKDIKDELLKKLVEEIEKQYGKDIKNNEEYPRIIRERDTEKLKEYFNDGKIYYGGEYDISDRFIHPTILTDVQANSPVMENEIFGPILPVIEFSDIDEAINFVNSRPKPLALYYFSESSSNIEKVLKDTTSGGVTINDTVIHVAQTSLPFGGVGNSGMGDYHGKASFETFSHSRSVVKRGTFIEFNIRFAPFKDKIKLLKKVMK</sequence>
<proteinExistence type="inferred from homology"/>
<dbReference type="PROSITE" id="PS00070">
    <property type="entry name" value="ALDEHYDE_DEHYDR_CYS"/>
    <property type="match status" value="1"/>
</dbReference>
<dbReference type="InterPro" id="IPR016163">
    <property type="entry name" value="Ald_DH_C"/>
</dbReference>
<keyword evidence="2 4" id="KW-0560">Oxidoreductase</keyword>
<comment type="similarity">
    <text evidence="1 4 7">Belongs to the aldehyde dehydrogenase family.</text>
</comment>
<dbReference type="Pfam" id="PF00171">
    <property type="entry name" value="Aldedh"/>
    <property type="match status" value="1"/>
</dbReference>
<dbReference type="EMBL" id="LTAY01000010">
    <property type="protein sequence ID" value="OPX50837.1"/>
    <property type="molecule type" value="Genomic_DNA"/>
</dbReference>
<reference evidence="9 10" key="1">
    <citation type="submission" date="2016-02" db="EMBL/GenBank/DDBJ databases">
        <title>Genome sequence of Clostridium thermobutyricum DSM 4928.</title>
        <authorList>
            <person name="Poehlein A."/>
            <person name="Daniel R."/>
        </authorList>
    </citation>
    <scope>NUCLEOTIDE SEQUENCE [LARGE SCALE GENOMIC DNA]</scope>
    <source>
        <strain evidence="9 10">DSM 4928</strain>
    </source>
</reference>
<dbReference type="InterPro" id="IPR029510">
    <property type="entry name" value="Ald_DH_CS_GLU"/>
</dbReference>
<feature type="active site" evidence="5">
    <location>
        <position position="246"/>
    </location>
</feature>
<gene>
    <name evidence="9" type="primary">mdlD</name>
    <name evidence="9" type="ORF">CLTHE_01170</name>
</gene>
<dbReference type="InterPro" id="IPR016162">
    <property type="entry name" value="Ald_DH_N"/>
</dbReference>
<dbReference type="PROSITE" id="PS00687">
    <property type="entry name" value="ALDEHYDE_DEHYDR_GLU"/>
    <property type="match status" value="1"/>
</dbReference>
<evidence type="ECO:0000256" key="2">
    <source>
        <dbReference type="ARBA" id="ARBA00023002"/>
    </source>
</evidence>
<evidence type="ECO:0000313" key="10">
    <source>
        <dbReference type="Proteomes" id="UP000191448"/>
    </source>
</evidence>
<evidence type="ECO:0000256" key="6">
    <source>
        <dbReference type="PROSITE-ProRule" id="PRU10007"/>
    </source>
</evidence>
<dbReference type="InterPro" id="IPR016161">
    <property type="entry name" value="Ald_DH/histidinol_DH"/>
</dbReference>
<evidence type="ECO:0000256" key="7">
    <source>
        <dbReference type="RuleBase" id="RU003345"/>
    </source>
</evidence>
<dbReference type="RefSeq" id="WP_080021541.1">
    <property type="nucleotide sequence ID" value="NZ_LTAY01000010.1"/>
</dbReference>
<keyword evidence="3" id="KW-0520">NAD</keyword>
<name>A0A1V4T0T5_9CLOT</name>
<evidence type="ECO:0000256" key="5">
    <source>
        <dbReference type="PIRSR" id="PIRSR036492-1"/>
    </source>
</evidence>
<evidence type="ECO:0000313" key="9">
    <source>
        <dbReference type="EMBL" id="OPX50837.1"/>
    </source>
</evidence>
<dbReference type="PANTHER" id="PTHR43570:SF16">
    <property type="entry name" value="ALDEHYDE DEHYDROGENASE TYPE III, ISOFORM Q"/>
    <property type="match status" value="1"/>
</dbReference>
<dbReference type="InterPro" id="IPR015590">
    <property type="entry name" value="Aldehyde_DH_dom"/>
</dbReference>
<dbReference type="FunFam" id="3.40.605.10:FF:000004">
    <property type="entry name" value="Aldehyde dehydrogenase"/>
    <property type="match status" value="1"/>
</dbReference>